<evidence type="ECO:0000259" key="2">
    <source>
        <dbReference type="Pfam" id="PF12017"/>
    </source>
</evidence>
<gene>
    <name evidence="3" type="ORF">ElyMa_006357500</name>
</gene>
<keyword evidence="1" id="KW-0175">Coiled coil</keyword>
<keyword evidence="4" id="KW-1185">Reference proteome</keyword>
<feature type="domain" description="THAP9-like helix-turn-helix" evidence="2">
    <location>
        <begin position="43"/>
        <end position="122"/>
    </location>
</feature>
<dbReference type="EMBL" id="BMAT01012761">
    <property type="protein sequence ID" value="GFR98749.1"/>
    <property type="molecule type" value="Genomic_DNA"/>
</dbReference>
<protein>
    <submittedName>
        <fullName evidence="3">THAP domain-containing protein 9</fullName>
    </submittedName>
</protein>
<comment type="caution">
    <text evidence="3">The sequence shown here is derived from an EMBL/GenBank/DDBJ whole genome shotgun (WGS) entry which is preliminary data.</text>
</comment>
<evidence type="ECO:0000313" key="3">
    <source>
        <dbReference type="EMBL" id="GFR98749.1"/>
    </source>
</evidence>
<evidence type="ECO:0000256" key="1">
    <source>
        <dbReference type="SAM" id="Coils"/>
    </source>
</evidence>
<evidence type="ECO:0000313" key="4">
    <source>
        <dbReference type="Proteomes" id="UP000762676"/>
    </source>
</evidence>
<sequence length="307" mass="35053">MQLLKGRIASLDKSIEECRRENKNLKEKLRRRDTKCQSIMEKMKAEKVVSREQANILASNFGGETIALIENELKSKNTTPSTHRYSDAVKSFAVTVNFYSSQAYNYLRKFLHLPSSSTIRRWASTIYCEPGFLPDVIDKLGHICRKMVQRSKCGKCCSSLYTLAKDLPDIENKITAGLVNHKNRGGLLASNDFFLIVKATDSLMKRMQLAEKDPLAAQNKAFILRLQSAVIAEVRSKVFSELDSHFTESHYFPDSDDHGVQIIKAIVGTYTRMLMKHHAGVINERFVQENRPSLRHHLNKTILILHR</sequence>
<dbReference type="InterPro" id="IPR021896">
    <property type="entry name" value="THAP9-like_HTH"/>
</dbReference>
<feature type="coiled-coil region" evidence="1">
    <location>
        <begin position="1"/>
        <end position="35"/>
    </location>
</feature>
<name>A0AAV4HME3_9GAST</name>
<dbReference type="Pfam" id="PF12017">
    <property type="entry name" value="Tnp_P_element"/>
    <property type="match status" value="1"/>
</dbReference>
<accession>A0AAV4HME3</accession>
<dbReference type="AlphaFoldDB" id="A0AAV4HME3"/>
<proteinExistence type="predicted"/>
<organism evidence="3 4">
    <name type="scientific">Elysia marginata</name>
    <dbReference type="NCBI Taxonomy" id="1093978"/>
    <lineage>
        <taxon>Eukaryota</taxon>
        <taxon>Metazoa</taxon>
        <taxon>Spiralia</taxon>
        <taxon>Lophotrochozoa</taxon>
        <taxon>Mollusca</taxon>
        <taxon>Gastropoda</taxon>
        <taxon>Heterobranchia</taxon>
        <taxon>Euthyneura</taxon>
        <taxon>Panpulmonata</taxon>
        <taxon>Sacoglossa</taxon>
        <taxon>Placobranchoidea</taxon>
        <taxon>Plakobranchidae</taxon>
        <taxon>Elysia</taxon>
    </lineage>
</organism>
<reference evidence="3 4" key="1">
    <citation type="journal article" date="2021" name="Elife">
        <title>Chloroplast acquisition without the gene transfer in kleptoplastic sea slugs, Plakobranchus ocellatus.</title>
        <authorList>
            <person name="Maeda T."/>
            <person name="Takahashi S."/>
            <person name="Yoshida T."/>
            <person name="Shimamura S."/>
            <person name="Takaki Y."/>
            <person name="Nagai Y."/>
            <person name="Toyoda A."/>
            <person name="Suzuki Y."/>
            <person name="Arimoto A."/>
            <person name="Ishii H."/>
            <person name="Satoh N."/>
            <person name="Nishiyama T."/>
            <person name="Hasebe M."/>
            <person name="Maruyama T."/>
            <person name="Minagawa J."/>
            <person name="Obokata J."/>
            <person name="Shigenobu S."/>
        </authorList>
    </citation>
    <scope>NUCLEOTIDE SEQUENCE [LARGE SCALE GENOMIC DNA]</scope>
</reference>
<dbReference type="Proteomes" id="UP000762676">
    <property type="component" value="Unassembled WGS sequence"/>
</dbReference>